<accession>A0A516GZZ9</accession>
<dbReference type="InterPro" id="IPR018060">
    <property type="entry name" value="HTH_AraC"/>
</dbReference>
<dbReference type="Pfam" id="PF12833">
    <property type="entry name" value="HTH_18"/>
    <property type="match status" value="1"/>
</dbReference>
<dbReference type="InterPro" id="IPR003313">
    <property type="entry name" value="AraC-bd"/>
</dbReference>
<dbReference type="KEGG" id="fer:FNB15_07385"/>
<dbReference type="PROSITE" id="PS01124">
    <property type="entry name" value="HTH_ARAC_FAMILY_2"/>
    <property type="match status" value="1"/>
</dbReference>
<dbReference type="EMBL" id="CP041636">
    <property type="protein sequence ID" value="QDO97107.1"/>
    <property type="molecule type" value="Genomic_DNA"/>
</dbReference>
<dbReference type="GO" id="GO:0043565">
    <property type="term" value="F:sequence-specific DNA binding"/>
    <property type="evidence" value="ECO:0007669"/>
    <property type="project" value="InterPro"/>
</dbReference>
<sequence>METLTSSAVSAARPAPRTSLSVDFTKGRYREIIAGTRSVWSFRPHYHLGDEVVHMLEGCAFLRIGSVGRRVEAGEKVIVPAGVIHRFEPLDSHGWSFVSEFVVPDDYKLDGLNRGPDGALVERVKALLSRRGSLRTDVAQIAEACAISKGYLSRRFRHEVGTGLHDFHVLVALHHAKSMLKSGLPIVDAALEAGFYDQAHLSRELVRTYGFTPGAFRGAWVTAPRTSEHAYAVRTTTRQ</sequence>
<dbReference type="InterPro" id="IPR050204">
    <property type="entry name" value="AraC_XylS_family_regulators"/>
</dbReference>
<keyword evidence="1" id="KW-0805">Transcription regulation</keyword>
<name>A0A516GZZ9_9PROT</name>
<evidence type="ECO:0000256" key="1">
    <source>
        <dbReference type="ARBA" id="ARBA00023015"/>
    </source>
</evidence>
<dbReference type="InterPro" id="IPR011051">
    <property type="entry name" value="RmlC_Cupin_sf"/>
</dbReference>
<dbReference type="PANTHER" id="PTHR46796">
    <property type="entry name" value="HTH-TYPE TRANSCRIPTIONAL ACTIVATOR RHAS-RELATED"/>
    <property type="match status" value="1"/>
</dbReference>
<evidence type="ECO:0000313" key="5">
    <source>
        <dbReference type="EMBL" id="QDO97107.1"/>
    </source>
</evidence>
<gene>
    <name evidence="5" type="ORF">FNB15_07385</name>
</gene>
<dbReference type="InterPro" id="IPR014710">
    <property type="entry name" value="RmlC-like_jellyroll"/>
</dbReference>
<proteinExistence type="predicted"/>
<organism evidence="5 6">
    <name type="scientific">Ferrovibrio terrae</name>
    <dbReference type="NCBI Taxonomy" id="2594003"/>
    <lineage>
        <taxon>Bacteria</taxon>
        <taxon>Pseudomonadati</taxon>
        <taxon>Pseudomonadota</taxon>
        <taxon>Alphaproteobacteria</taxon>
        <taxon>Rhodospirillales</taxon>
        <taxon>Rhodospirillaceae</taxon>
        <taxon>Ferrovibrio</taxon>
    </lineage>
</organism>
<dbReference type="AlphaFoldDB" id="A0A516GZZ9"/>
<dbReference type="SUPFAM" id="SSF51182">
    <property type="entry name" value="RmlC-like cupins"/>
    <property type="match status" value="1"/>
</dbReference>
<keyword evidence="2" id="KW-0238">DNA-binding</keyword>
<dbReference type="Pfam" id="PF02311">
    <property type="entry name" value="AraC_binding"/>
    <property type="match status" value="1"/>
</dbReference>
<dbReference type="SUPFAM" id="SSF46689">
    <property type="entry name" value="Homeodomain-like"/>
    <property type="match status" value="2"/>
</dbReference>
<evidence type="ECO:0000259" key="4">
    <source>
        <dbReference type="PROSITE" id="PS01124"/>
    </source>
</evidence>
<keyword evidence="3" id="KW-0804">Transcription</keyword>
<evidence type="ECO:0000256" key="2">
    <source>
        <dbReference type="ARBA" id="ARBA00023125"/>
    </source>
</evidence>
<dbReference type="Gene3D" id="1.10.10.60">
    <property type="entry name" value="Homeodomain-like"/>
    <property type="match status" value="1"/>
</dbReference>
<dbReference type="SMART" id="SM00342">
    <property type="entry name" value="HTH_ARAC"/>
    <property type="match status" value="1"/>
</dbReference>
<dbReference type="RefSeq" id="WP_144068088.1">
    <property type="nucleotide sequence ID" value="NZ_CP041636.1"/>
</dbReference>
<evidence type="ECO:0000256" key="3">
    <source>
        <dbReference type="ARBA" id="ARBA00023163"/>
    </source>
</evidence>
<dbReference type="Gene3D" id="2.60.120.10">
    <property type="entry name" value="Jelly Rolls"/>
    <property type="match status" value="1"/>
</dbReference>
<dbReference type="GO" id="GO:0003700">
    <property type="term" value="F:DNA-binding transcription factor activity"/>
    <property type="evidence" value="ECO:0007669"/>
    <property type="project" value="InterPro"/>
</dbReference>
<dbReference type="OrthoDB" id="9809338at2"/>
<protein>
    <submittedName>
        <fullName evidence="5">Helix-turn-helix domain-containing protein</fullName>
    </submittedName>
</protein>
<feature type="domain" description="HTH araC/xylS-type" evidence="4">
    <location>
        <begin position="122"/>
        <end position="219"/>
    </location>
</feature>
<evidence type="ECO:0000313" key="6">
    <source>
        <dbReference type="Proteomes" id="UP000317496"/>
    </source>
</evidence>
<dbReference type="InterPro" id="IPR009057">
    <property type="entry name" value="Homeodomain-like_sf"/>
</dbReference>
<reference evidence="5 6" key="1">
    <citation type="submission" date="2019-07" db="EMBL/GenBank/DDBJ databases">
        <title>Genome sequencing for Ferrovibrio sp. K5.</title>
        <authorList>
            <person name="Park S.-J."/>
        </authorList>
    </citation>
    <scope>NUCLEOTIDE SEQUENCE [LARGE SCALE GENOMIC DNA]</scope>
    <source>
        <strain evidence="5 6">K5</strain>
    </source>
</reference>
<dbReference type="Proteomes" id="UP000317496">
    <property type="component" value="Chromosome"/>
</dbReference>
<keyword evidence="6" id="KW-1185">Reference proteome</keyword>